<dbReference type="PANTHER" id="PTHR10829:SF25">
    <property type="entry name" value="DREBRIN-LIKE PROTEIN"/>
    <property type="match status" value="1"/>
</dbReference>
<evidence type="ECO:0000313" key="6">
    <source>
        <dbReference type="EMBL" id="CCE82790.1"/>
    </source>
</evidence>
<dbReference type="Pfam" id="PF00018">
    <property type="entry name" value="SH3_1"/>
    <property type="match status" value="2"/>
</dbReference>
<feature type="compositionally biased region" description="Basic and acidic residues" evidence="3">
    <location>
        <begin position="231"/>
        <end position="243"/>
    </location>
</feature>
<dbReference type="Proteomes" id="UP000005222">
    <property type="component" value="Chromosome J"/>
</dbReference>
<evidence type="ECO:0000313" key="7">
    <source>
        <dbReference type="Proteomes" id="UP000005222"/>
    </source>
</evidence>
<dbReference type="Pfam" id="PF00241">
    <property type="entry name" value="Cofilin_ADF"/>
    <property type="match status" value="1"/>
</dbReference>
<protein>
    <submittedName>
        <fullName evidence="6">Piso0_002536 protein</fullName>
    </submittedName>
</protein>
<evidence type="ECO:0000256" key="3">
    <source>
        <dbReference type="SAM" id="MobiDB-lite"/>
    </source>
</evidence>
<dbReference type="Gene3D" id="3.40.20.10">
    <property type="entry name" value="Severin"/>
    <property type="match status" value="1"/>
</dbReference>
<dbReference type="SMART" id="SM00102">
    <property type="entry name" value="ADF"/>
    <property type="match status" value="1"/>
</dbReference>
<dbReference type="InterPro" id="IPR036028">
    <property type="entry name" value="SH3-like_dom_sf"/>
</dbReference>
<dbReference type="SUPFAM" id="SSF50044">
    <property type="entry name" value="SH3-domain"/>
    <property type="match status" value="2"/>
</dbReference>
<accession>G8YCV9</accession>
<dbReference type="InterPro" id="IPR002108">
    <property type="entry name" value="ADF-H"/>
</dbReference>
<feature type="compositionally biased region" description="Polar residues" evidence="3">
    <location>
        <begin position="398"/>
        <end position="411"/>
    </location>
</feature>
<feature type="domain" description="SH3" evidence="4">
    <location>
        <begin position="615"/>
        <end position="676"/>
    </location>
</feature>
<feature type="compositionally biased region" description="Acidic residues" evidence="3">
    <location>
        <begin position="543"/>
        <end position="554"/>
    </location>
</feature>
<name>G8YCV9_PICSO</name>
<evidence type="ECO:0000256" key="2">
    <source>
        <dbReference type="PROSITE-ProRule" id="PRU00192"/>
    </source>
</evidence>
<dbReference type="CDD" id="cd11281">
    <property type="entry name" value="ADF_drebrin_like"/>
    <property type="match status" value="1"/>
</dbReference>
<sequence>MEQIDLSKNSRKIQEAYNDVVNGNNGKNYVVYTVEKDSSLSVGEVGQGSLEDFVENFEDGTVQFGLAKVPIPGSDVFKNLLVGWCPDSAPAKSRLSFASNFANVSKVLSGYHVQITARDQDDLDVNEFLERLGAAAGASYSGPGVTRPVTSAKPKPTAPKPFVAKAPAQSSIPKPSVPKSTGKPIVPAGKPPVSSPKPNSDDDEWGGEKQLEERDFTKKPLENVPSAYKPTKVDIGELRKQKSDTVSSAPRIPSLSQSGSADKPAEERSISISEKVKEFSNNDVSDGRLTSLPKPKVNNAVASRFKPVEEKTNKPTFGAKPSWNKSSSDKNDKVLGGFSRNFATENGKTPAQIWAEKRGKYKSVSPEPDNADSKVNQISDDLANSQISNVEESHVVKPSSSSFGSFNPQNNEPEEEPQDEPEKEEVPQEKEKEEDEEEEEEEETKPTPPQAARNLPPPPPARETPASAPQPPSFPSRNSEVGNTTSTPKEEAPEPLPARNLPPPPASWSQNNTPATQAEAPSESPVKKDADESTSGVSAIAEYDYEKDEDNELGFEEGDLIVDIDFVDEEWWSGKHSKTGEVGLFPAAYVNVQSSERKASEPTTDSKETGTSEAGKAPSAVAEYDYEKDEDNEIGFSEGDLIMDIEFVDEDWWSGKHSKTGEAGLFPANYVNLVEN</sequence>
<dbReference type="HOGENOM" id="CLU_459326_0_0_1"/>
<proteinExistence type="predicted"/>
<feature type="compositionally biased region" description="Low complexity" evidence="3">
    <location>
        <begin position="152"/>
        <end position="168"/>
    </location>
</feature>
<feature type="compositionally biased region" description="Basic and acidic residues" evidence="3">
    <location>
        <begin position="263"/>
        <end position="280"/>
    </location>
</feature>
<dbReference type="PANTHER" id="PTHR10829">
    <property type="entry name" value="CORTACTIN AND DREBRIN"/>
    <property type="match status" value="1"/>
</dbReference>
<gene>
    <name evidence="6" type="primary">Piso0_002536</name>
    <name evidence="6" type="ORF">GNLVRS01_PISO0J14133g</name>
</gene>
<dbReference type="PRINTS" id="PR00452">
    <property type="entry name" value="SH3DOMAIN"/>
</dbReference>
<dbReference type="InterPro" id="IPR001452">
    <property type="entry name" value="SH3_domain"/>
</dbReference>
<dbReference type="PROSITE" id="PS50002">
    <property type="entry name" value="SH3"/>
    <property type="match status" value="2"/>
</dbReference>
<dbReference type="FunCoup" id="G8YCV9">
    <property type="interactions" value="953"/>
</dbReference>
<feature type="compositionally biased region" description="Polar residues" evidence="3">
    <location>
        <begin position="244"/>
        <end position="260"/>
    </location>
</feature>
<dbReference type="PROSITE" id="PS51263">
    <property type="entry name" value="ADF_H"/>
    <property type="match status" value="1"/>
</dbReference>
<dbReference type="GO" id="GO:0030427">
    <property type="term" value="C:site of polarized growth"/>
    <property type="evidence" value="ECO:0007669"/>
    <property type="project" value="TreeGrafter"/>
</dbReference>
<dbReference type="SUPFAM" id="SSF55753">
    <property type="entry name" value="Actin depolymerizing proteins"/>
    <property type="match status" value="1"/>
</dbReference>
<keyword evidence="7" id="KW-1185">Reference proteome</keyword>
<dbReference type="EMBL" id="FO082050">
    <property type="protein sequence ID" value="CCE82790.1"/>
    <property type="molecule type" value="Genomic_DNA"/>
</dbReference>
<evidence type="ECO:0000259" key="5">
    <source>
        <dbReference type="PROSITE" id="PS51263"/>
    </source>
</evidence>
<feature type="compositionally biased region" description="Basic and acidic residues" evidence="3">
    <location>
        <begin position="595"/>
        <end position="610"/>
    </location>
</feature>
<dbReference type="InParanoid" id="G8YCV9"/>
<dbReference type="OMA" id="HYASQYD"/>
<reference evidence="6 7" key="1">
    <citation type="journal article" date="2012" name="G3 (Bethesda)">
        <title>Pichia sorbitophila, an interspecies yeast hybrid reveals early steps of genome resolution following polyploidization.</title>
        <authorList>
            <person name="Leh Louis V."/>
            <person name="Despons L."/>
            <person name="Friedrich A."/>
            <person name="Martin T."/>
            <person name="Durrens P."/>
            <person name="Casaregola S."/>
            <person name="Neuveglise C."/>
            <person name="Fairhead C."/>
            <person name="Marck C."/>
            <person name="Cruz J.A."/>
            <person name="Straub M.L."/>
            <person name="Kugler V."/>
            <person name="Sacerdot C."/>
            <person name="Uzunov Z."/>
            <person name="Thierry A."/>
            <person name="Weiss S."/>
            <person name="Bleykasten C."/>
            <person name="De Montigny J."/>
            <person name="Jacques N."/>
            <person name="Jung P."/>
            <person name="Lemaire M."/>
            <person name="Mallet S."/>
            <person name="Morel G."/>
            <person name="Richard G.F."/>
            <person name="Sarkar A."/>
            <person name="Savel G."/>
            <person name="Schacherer J."/>
            <person name="Seret M.L."/>
            <person name="Talla E."/>
            <person name="Samson G."/>
            <person name="Jubin C."/>
            <person name="Poulain J."/>
            <person name="Vacherie B."/>
            <person name="Barbe V."/>
            <person name="Pelletier E."/>
            <person name="Sherman D.J."/>
            <person name="Westhof E."/>
            <person name="Weissenbach J."/>
            <person name="Baret P.V."/>
            <person name="Wincker P."/>
            <person name="Gaillardin C."/>
            <person name="Dujon B."/>
            <person name="Souciet J.L."/>
        </authorList>
    </citation>
    <scope>NUCLEOTIDE SEQUENCE [LARGE SCALE GENOMIC DNA]</scope>
    <source>
        <strain evidence="7">ATCC MYA-4447 / BCRC 22081 / CBS 7064 / NBRC 10061 / NRRL Y-12695</strain>
    </source>
</reference>
<dbReference type="Gene3D" id="2.30.30.40">
    <property type="entry name" value="SH3 Domains"/>
    <property type="match status" value="2"/>
</dbReference>
<dbReference type="eggNOG" id="KOG3655">
    <property type="taxonomic scope" value="Eukaryota"/>
</dbReference>
<dbReference type="STRING" id="559304.G8YCV9"/>
<dbReference type="InterPro" id="IPR029006">
    <property type="entry name" value="ADF-H/Gelsolin-like_dom_sf"/>
</dbReference>
<dbReference type="SMART" id="SM00326">
    <property type="entry name" value="SH3"/>
    <property type="match status" value="2"/>
</dbReference>
<evidence type="ECO:0000259" key="4">
    <source>
        <dbReference type="PROSITE" id="PS50002"/>
    </source>
</evidence>
<feature type="region of interest" description="Disordered" evidence="3">
    <location>
        <begin position="593"/>
        <end position="630"/>
    </location>
</feature>
<organism evidence="6 7">
    <name type="scientific">Pichia sorbitophila (strain ATCC MYA-4447 / BCRC 22081 / CBS 7064 / NBRC 10061 / NRRL Y-12695)</name>
    <name type="common">Hybrid yeast</name>
    <dbReference type="NCBI Taxonomy" id="559304"/>
    <lineage>
        <taxon>Eukaryota</taxon>
        <taxon>Fungi</taxon>
        <taxon>Dikarya</taxon>
        <taxon>Ascomycota</taxon>
        <taxon>Saccharomycotina</taxon>
        <taxon>Pichiomycetes</taxon>
        <taxon>Debaryomycetaceae</taxon>
        <taxon>Millerozyma</taxon>
    </lineage>
</organism>
<dbReference type="GO" id="GO:0030864">
    <property type="term" value="C:cortical actin cytoskeleton"/>
    <property type="evidence" value="ECO:0007669"/>
    <property type="project" value="TreeGrafter"/>
</dbReference>
<dbReference type="GO" id="GO:0051015">
    <property type="term" value="F:actin filament binding"/>
    <property type="evidence" value="ECO:0007669"/>
    <property type="project" value="TreeGrafter"/>
</dbReference>
<dbReference type="GO" id="GO:0005884">
    <property type="term" value="C:actin filament"/>
    <property type="evidence" value="ECO:0007669"/>
    <property type="project" value="TreeGrafter"/>
</dbReference>
<feature type="compositionally biased region" description="Acidic residues" evidence="3">
    <location>
        <begin position="412"/>
        <end position="423"/>
    </location>
</feature>
<feature type="compositionally biased region" description="Pro residues" evidence="3">
    <location>
        <begin position="455"/>
        <end position="474"/>
    </location>
</feature>
<feature type="domain" description="ADF-H" evidence="5">
    <location>
        <begin position="5"/>
        <end position="133"/>
    </location>
</feature>
<feature type="compositionally biased region" description="Polar residues" evidence="3">
    <location>
        <begin position="373"/>
        <end position="390"/>
    </location>
</feature>
<dbReference type="GO" id="GO:0030833">
    <property type="term" value="P:regulation of actin filament polymerization"/>
    <property type="evidence" value="ECO:0007669"/>
    <property type="project" value="TreeGrafter"/>
</dbReference>
<feature type="compositionally biased region" description="Polar residues" evidence="3">
    <location>
        <begin position="507"/>
        <end position="516"/>
    </location>
</feature>
<feature type="region of interest" description="Disordered" evidence="3">
    <location>
        <begin position="139"/>
        <end position="554"/>
    </location>
</feature>
<feature type="compositionally biased region" description="Pro residues" evidence="3">
    <location>
        <begin position="494"/>
        <end position="506"/>
    </location>
</feature>
<dbReference type="CDD" id="cd11819">
    <property type="entry name" value="SH3_Cortactin_like"/>
    <property type="match status" value="1"/>
</dbReference>
<feature type="compositionally biased region" description="Polar residues" evidence="3">
    <location>
        <begin position="477"/>
        <end position="487"/>
    </location>
</feature>
<dbReference type="OrthoDB" id="5971719at2759"/>
<feature type="domain" description="SH3" evidence="4">
    <location>
        <begin position="534"/>
        <end position="595"/>
    </location>
</feature>
<keyword evidence="1 2" id="KW-0728">SH3 domain</keyword>
<feature type="compositionally biased region" description="Basic and acidic residues" evidence="3">
    <location>
        <begin position="206"/>
        <end position="221"/>
    </location>
</feature>
<feature type="compositionally biased region" description="Acidic residues" evidence="3">
    <location>
        <begin position="432"/>
        <end position="443"/>
    </location>
</feature>
<evidence type="ECO:0000256" key="1">
    <source>
        <dbReference type="ARBA" id="ARBA00022443"/>
    </source>
</evidence>
<dbReference type="AlphaFoldDB" id="G8YCV9"/>
<dbReference type="PRINTS" id="PR00499">
    <property type="entry name" value="P67PHOX"/>
</dbReference>